<proteinExistence type="predicted"/>
<dbReference type="PANTHER" id="PTHR42756:SF1">
    <property type="entry name" value="TRANSCRIPTIONAL REPRESSOR OF EMRAB OPERON"/>
    <property type="match status" value="1"/>
</dbReference>
<dbReference type="Gene3D" id="1.10.10.10">
    <property type="entry name" value="Winged helix-like DNA-binding domain superfamily/Winged helix DNA-binding domain"/>
    <property type="match status" value="1"/>
</dbReference>
<evidence type="ECO:0000256" key="1">
    <source>
        <dbReference type="ARBA" id="ARBA00023015"/>
    </source>
</evidence>
<dbReference type="EMBL" id="JAATEM010000015">
    <property type="protein sequence ID" value="NJP51182.1"/>
    <property type="molecule type" value="Genomic_DNA"/>
</dbReference>
<reference evidence="5 6" key="1">
    <citation type="submission" date="2020-03" db="EMBL/GenBank/DDBJ databases">
        <title>WGS of actinomycetes isolated from Thailand.</title>
        <authorList>
            <person name="Thawai C."/>
        </authorList>
    </citation>
    <scope>NUCLEOTIDE SEQUENCE [LARGE SCALE GENOMIC DNA]</scope>
    <source>
        <strain evidence="5 6">SBST2-5</strain>
    </source>
</reference>
<accession>A0ABX1A834</accession>
<dbReference type="Proteomes" id="UP000730591">
    <property type="component" value="Unassembled WGS sequence"/>
</dbReference>
<organism evidence="5 6">
    <name type="scientific">Streptomyces composti</name>
    <dbReference type="NCBI Taxonomy" id="2720025"/>
    <lineage>
        <taxon>Bacteria</taxon>
        <taxon>Bacillati</taxon>
        <taxon>Actinomycetota</taxon>
        <taxon>Actinomycetes</taxon>
        <taxon>Kitasatosporales</taxon>
        <taxon>Streptomycetaceae</taxon>
        <taxon>Streptomyces</taxon>
    </lineage>
</organism>
<dbReference type="SMART" id="SM00347">
    <property type="entry name" value="HTH_MARR"/>
    <property type="match status" value="1"/>
</dbReference>
<keyword evidence="3" id="KW-0804">Transcription</keyword>
<sequence>MANTTAETVAAGRLGHTIKRAEQALIARKTAALREFDLTVPQYSVLLLLSVSDGMSAAQLARECMVTPQTMATVLTNLEKAGLVVREPSELHQKVVVNRATRAGRAVARKADRAALRVEGSLNEEFTPEERARFEEYLERAISVLNSLE</sequence>
<feature type="domain" description="HTH marR-type" evidence="4">
    <location>
        <begin position="11"/>
        <end position="143"/>
    </location>
</feature>
<evidence type="ECO:0000259" key="4">
    <source>
        <dbReference type="PROSITE" id="PS50995"/>
    </source>
</evidence>
<dbReference type="PANTHER" id="PTHR42756">
    <property type="entry name" value="TRANSCRIPTIONAL REGULATOR, MARR"/>
    <property type="match status" value="1"/>
</dbReference>
<dbReference type="InterPro" id="IPR036388">
    <property type="entry name" value="WH-like_DNA-bd_sf"/>
</dbReference>
<dbReference type="Pfam" id="PF12802">
    <property type="entry name" value="MarR_2"/>
    <property type="match status" value="1"/>
</dbReference>
<name>A0ABX1A834_9ACTN</name>
<protein>
    <submittedName>
        <fullName evidence="5">MarR family transcriptional regulator</fullName>
    </submittedName>
</protein>
<evidence type="ECO:0000313" key="5">
    <source>
        <dbReference type="EMBL" id="NJP51182.1"/>
    </source>
</evidence>
<keyword evidence="1" id="KW-0805">Transcription regulation</keyword>
<evidence type="ECO:0000256" key="2">
    <source>
        <dbReference type="ARBA" id="ARBA00023125"/>
    </source>
</evidence>
<dbReference type="PROSITE" id="PS50995">
    <property type="entry name" value="HTH_MARR_2"/>
    <property type="match status" value="1"/>
</dbReference>
<dbReference type="SUPFAM" id="SSF46785">
    <property type="entry name" value="Winged helix' DNA-binding domain"/>
    <property type="match status" value="1"/>
</dbReference>
<keyword evidence="6" id="KW-1185">Reference proteome</keyword>
<comment type="caution">
    <text evidence="5">The sequence shown here is derived from an EMBL/GenBank/DDBJ whole genome shotgun (WGS) entry which is preliminary data.</text>
</comment>
<evidence type="ECO:0000256" key="3">
    <source>
        <dbReference type="ARBA" id="ARBA00023163"/>
    </source>
</evidence>
<gene>
    <name evidence="5" type="ORF">HCJ93_14135</name>
</gene>
<keyword evidence="2" id="KW-0238">DNA-binding</keyword>
<evidence type="ECO:0000313" key="6">
    <source>
        <dbReference type="Proteomes" id="UP000730591"/>
    </source>
</evidence>
<dbReference type="InterPro" id="IPR000835">
    <property type="entry name" value="HTH_MarR-typ"/>
</dbReference>
<dbReference type="InterPro" id="IPR036390">
    <property type="entry name" value="WH_DNA-bd_sf"/>
</dbReference>
<dbReference type="RefSeq" id="WP_167994988.1">
    <property type="nucleotide sequence ID" value="NZ_JAATEM010000015.1"/>
</dbReference>